<proteinExistence type="predicted"/>
<dbReference type="SUPFAM" id="SSF46785">
    <property type="entry name" value="Winged helix' DNA-binding domain"/>
    <property type="match status" value="1"/>
</dbReference>
<dbReference type="AlphaFoldDB" id="A0A9X3S7C1"/>
<comment type="caution">
    <text evidence="1">The sequence shown here is derived from an EMBL/GenBank/DDBJ whole genome shotgun (WGS) entry which is preliminary data.</text>
</comment>
<name>A0A9X3S7C1_9ACTN</name>
<protein>
    <recommendedName>
        <fullName evidence="3">ASCH domain-containing protein</fullName>
    </recommendedName>
</protein>
<dbReference type="RefSeq" id="WP_270023253.1">
    <property type="nucleotide sequence ID" value="NZ_JAPDDP010000002.1"/>
</dbReference>
<reference evidence="1" key="1">
    <citation type="submission" date="2022-10" db="EMBL/GenBank/DDBJ databases">
        <title>The WGS of Solirubrobacter phytolaccae KCTC 29190.</title>
        <authorList>
            <person name="Jiang Z."/>
        </authorList>
    </citation>
    <scope>NUCLEOTIDE SEQUENCE</scope>
    <source>
        <strain evidence="1">KCTC 29190</strain>
    </source>
</reference>
<accession>A0A9X3S7C1</accession>
<evidence type="ECO:0000313" key="2">
    <source>
        <dbReference type="Proteomes" id="UP001147653"/>
    </source>
</evidence>
<evidence type="ECO:0008006" key="3">
    <source>
        <dbReference type="Google" id="ProtNLM"/>
    </source>
</evidence>
<sequence>MLFRPQDLDGIAAGTITLAFRRWDKPRVKVGSQQKTRVGVVEFSSCEQVDVITDEDARAAGFASPEDVEARMRKTGRVHRVGLRLVGPDPRVALREAPPDEAVFAQLEKWPWAYDYLRAIAERPAVRAPDLAESFGRETAAFKRDIRKLKELGLTISLDVGYRLSPRGEAVLRNFAQTK</sequence>
<dbReference type="EMBL" id="JAPDDP010000002">
    <property type="protein sequence ID" value="MDA0178986.1"/>
    <property type="molecule type" value="Genomic_DNA"/>
</dbReference>
<organism evidence="1 2">
    <name type="scientific">Solirubrobacter phytolaccae</name>
    <dbReference type="NCBI Taxonomy" id="1404360"/>
    <lineage>
        <taxon>Bacteria</taxon>
        <taxon>Bacillati</taxon>
        <taxon>Actinomycetota</taxon>
        <taxon>Thermoleophilia</taxon>
        <taxon>Solirubrobacterales</taxon>
        <taxon>Solirubrobacteraceae</taxon>
        <taxon>Solirubrobacter</taxon>
    </lineage>
</organism>
<gene>
    <name evidence="1" type="ORF">OJ997_01670</name>
</gene>
<keyword evidence="2" id="KW-1185">Reference proteome</keyword>
<dbReference type="InterPro" id="IPR036390">
    <property type="entry name" value="WH_DNA-bd_sf"/>
</dbReference>
<dbReference type="Proteomes" id="UP001147653">
    <property type="component" value="Unassembled WGS sequence"/>
</dbReference>
<evidence type="ECO:0000313" key="1">
    <source>
        <dbReference type="EMBL" id="MDA0178986.1"/>
    </source>
</evidence>